<evidence type="ECO:0000256" key="3">
    <source>
        <dbReference type="ARBA" id="ARBA00007426"/>
    </source>
</evidence>
<evidence type="ECO:0000259" key="10">
    <source>
        <dbReference type="PROSITE" id="PS50195"/>
    </source>
</evidence>
<comment type="subcellular location">
    <subcellularLocation>
        <location evidence="2">Endosome</location>
    </subcellularLocation>
    <subcellularLocation>
        <location evidence="1">Vacuole membrane</location>
        <topology evidence="1">Peripheral membrane protein</topology>
    </subcellularLocation>
</comment>
<evidence type="ECO:0000313" key="11">
    <source>
        <dbReference type="EMBL" id="KIY52874.1"/>
    </source>
</evidence>
<evidence type="ECO:0000256" key="7">
    <source>
        <dbReference type="ARBA" id="ARBA00033728"/>
    </source>
</evidence>
<evidence type="ECO:0000256" key="6">
    <source>
        <dbReference type="ARBA" id="ARBA00023136"/>
    </source>
</evidence>
<dbReference type="OrthoDB" id="10254720at2759"/>
<dbReference type="CDD" id="cd07280">
    <property type="entry name" value="PX_YPT35"/>
    <property type="match status" value="1"/>
</dbReference>
<dbReference type="GO" id="GO:0010008">
    <property type="term" value="C:endosome membrane"/>
    <property type="evidence" value="ECO:0007669"/>
    <property type="project" value="UniProtKB-SubCell"/>
</dbReference>
<proteinExistence type="inferred from homology"/>
<feature type="non-terminal residue" evidence="11">
    <location>
        <position position="184"/>
    </location>
</feature>
<dbReference type="SUPFAM" id="SSF64268">
    <property type="entry name" value="PX domain"/>
    <property type="match status" value="1"/>
</dbReference>
<sequence>VHPWANSKNHIQVIHDDHIDIEEEIRLYEELCHDDDAGTVRYRPPSPSYSMGPPSIFSKDIILDDHSGESTAFARDVQIAGWTSVGDKGGAYVVYDCVIKTKEGTDIHVHKRYSEFEALDHALKRSLPTHMIHYIPTLPPKAPLSRFHAPFLARRRRELQYWLAAVLLHPDIGGCKAVRTWVVS</sequence>
<dbReference type="PANTHER" id="PTHR10555">
    <property type="entry name" value="SORTING NEXIN"/>
    <property type="match status" value="1"/>
</dbReference>
<evidence type="ECO:0000256" key="5">
    <source>
        <dbReference type="ARBA" id="ARBA00022753"/>
    </source>
</evidence>
<protein>
    <recommendedName>
        <fullName evidence="8">Endosomal/vacuolar adapter protein YPT35</fullName>
    </recommendedName>
    <alternativeName>
        <fullName evidence="9">PX domain-containing protein YPT35</fullName>
    </alternativeName>
</protein>
<dbReference type="Pfam" id="PF00787">
    <property type="entry name" value="PX"/>
    <property type="match status" value="1"/>
</dbReference>
<evidence type="ECO:0000256" key="2">
    <source>
        <dbReference type="ARBA" id="ARBA00004177"/>
    </source>
</evidence>
<evidence type="ECO:0000256" key="1">
    <source>
        <dbReference type="ARBA" id="ARBA00004148"/>
    </source>
</evidence>
<dbReference type="EMBL" id="KN881629">
    <property type="protein sequence ID" value="KIY52874.1"/>
    <property type="molecule type" value="Genomic_DNA"/>
</dbReference>
<dbReference type="Proteomes" id="UP000054144">
    <property type="component" value="Unassembled WGS sequence"/>
</dbReference>
<dbReference type="InterPro" id="IPR036871">
    <property type="entry name" value="PX_dom_sf"/>
</dbReference>
<keyword evidence="4" id="KW-0926">Vacuole</keyword>
<evidence type="ECO:0000313" key="12">
    <source>
        <dbReference type="Proteomes" id="UP000054144"/>
    </source>
</evidence>
<evidence type="ECO:0000256" key="8">
    <source>
        <dbReference type="ARBA" id="ARBA00033774"/>
    </source>
</evidence>
<keyword evidence="5" id="KW-0967">Endosome</keyword>
<accession>A0A0D7AM97</accession>
<comment type="function">
    <text evidence="7">Recruits the lipid transfer protein VPS13 to endosomal and vacuolar membranes.</text>
</comment>
<keyword evidence="12" id="KW-1185">Reference proteome</keyword>
<keyword evidence="6" id="KW-0472">Membrane</keyword>
<gene>
    <name evidence="11" type="ORF">FISHEDRAFT_30738</name>
</gene>
<dbReference type="PANTHER" id="PTHR10555:SF170">
    <property type="entry name" value="FI18122P1"/>
    <property type="match status" value="1"/>
</dbReference>
<dbReference type="PROSITE" id="PS50195">
    <property type="entry name" value="PX"/>
    <property type="match status" value="1"/>
</dbReference>
<feature type="domain" description="PX" evidence="10">
    <location>
        <begin position="73"/>
        <end position="184"/>
    </location>
</feature>
<name>A0A0D7AM97_9AGAR</name>
<dbReference type="InterPro" id="IPR001683">
    <property type="entry name" value="PX_dom"/>
</dbReference>
<dbReference type="InterPro" id="IPR037917">
    <property type="entry name" value="Ypt35_PX"/>
</dbReference>
<organism evidence="11 12">
    <name type="scientific">Fistulina hepatica ATCC 64428</name>
    <dbReference type="NCBI Taxonomy" id="1128425"/>
    <lineage>
        <taxon>Eukaryota</taxon>
        <taxon>Fungi</taxon>
        <taxon>Dikarya</taxon>
        <taxon>Basidiomycota</taxon>
        <taxon>Agaricomycotina</taxon>
        <taxon>Agaricomycetes</taxon>
        <taxon>Agaricomycetidae</taxon>
        <taxon>Agaricales</taxon>
        <taxon>Fistulinaceae</taxon>
        <taxon>Fistulina</taxon>
    </lineage>
</organism>
<comment type="similarity">
    <text evidence="3">Belongs to the YPT35 family.</text>
</comment>
<dbReference type="GO" id="GO:0005774">
    <property type="term" value="C:vacuolar membrane"/>
    <property type="evidence" value="ECO:0007669"/>
    <property type="project" value="UniProtKB-SubCell"/>
</dbReference>
<reference evidence="11 12" key="1">
    <citation type="journal article" date="2015" name="Fungal Genet. Biol.">
        <title>Evolution of novel wood decay mechanisms in Agaricales revealed by the genome sequences of Fistulina hepatica and Cylindrobasidium torrendii.</title>
        <authorList>
            <person name="Floudas D."/>
            <person name="Held B.W."/>
            <person name="Riley R."/>
            <person name="Nagy L.G."/>
            <person name="Koehler G."/>
            <person name="Ransdell A.S."/>
            <person name="Younus H."/>
            <person name="Chow J."/>
            <person name="Chiniquy J."/>
            <person name="Lipzen A."/>
            <person name="Tritt A."/>
            <person name="Sun H."/>
            <person name="Haridas S."/>
            <person name="LaButti K."/>
            <person name="Ohm R.A."/>
            <person name="Kues U."/>
            <person name="Blanchette R.A."/>
            <person name="Grigoriev I.V."/>
            <person name="Minto R.E."/>
            <person name="Hibbett D.S."/>
        </authorList>
    </citation>
    <scope>NUCLEOTIDE SEQUENCE [LARGE SCALE GENOMIC DNA]</scope>
    <source>
        <strain evidence="11 12">ATCC 64428</strain>
    </source>
</reference>
<dbReference type="AlphaFoldDB" id="A0A0D7AM97"/>
<feature type="non-terminal residue" evidence="11">
    <location>
        <position position="1"/>
    </location>
</feature>
<evidence type="ECO:0000256" key="4">
    <source>
        <dbReference type="ARBA" id="ARBA00022554"/>
    </source>
</evidence>
<dbReference type="GO" id="GO:0032266">
    <property type="term" value="F:phosphatidylinositol-3-phosphate binding"/>
    <property type="evidence" value="ECO:0007669"/>
    <property type="project" value="InterPro"/>
</dbReference>
<dbReference type="Gene3D" id="3.30.1520.10">
    <property type="entry name" value="Phox-like domain"/>
    <property type="match status" value="1"/>
</dbReference>
<evidence type="ECO:0000256" key="9">
    <source>
        <dbReference type="ARBA" id="ARBA00033785"/>
    </source>
</evidence>
<dbReference type="SMART" id="SM00312">
    <property type="entry name" value="PX"/>
    <property type="match status" value="1"/>
</dbReference>